<keyword evidence="2" id="KW-0812">Transmembrane</keyword>
<feature type="compositionally biased region" description="Low complexity" evidence="1">
    <location>
        <begin position="393"/>
        <end position="405"/>
    </location>
</feature>
<dbReference type="OrthoDB" id="5334309at2759"/>
<feature type="transmembrane region" description="Helical" evidence="2">
    <location>
        <begin position="2071"/>
        <end position="2092"/>
    </location>
</feature>
<gene>
    <name evidence="3" type="ORF">GJ744_000680</name>
</gene>
<feature type="compositionally biased region" description="Gly residues" evidence="1">
    <location>
        <begin position="2672"/>
        <end position="2682"/>
    </location>
</feature>
<reference evidence="3" key="1">
    <citation type="submission" date="2020-02" db="EMBL/GenBank/DDBJ databases">
        <authorList>
            <person name="Palmer J.M."/>
        </authorList>
    </citation>
    <scope>NUCLEOTIDE SEQUENCE</scope>
    <source>
        <strain evidence="3">EPUS1.4</strain>
        <tissue evidence="3">Thallus</tissue>
    </source>
</reference>
<sequence>MADDTVLSQQGDEVEKAMTNALDEVQSTLSLPTKDSSKKASSLNYRVTASIDVSLDTQWEIMSGFILQQVQFRANVQKTKGKPSQVGVYLSAVMRLGNAGALFVSGNIPRLQQDRDVEFILNVRAASMLHTVPASSMLSLCALTDKTHGQDASKAGGSLLGTTSDLEDDSIAIGATLVVVRSQKTNSYYIKSFEIALGAQFQWDIVPDKIQLRQVNAELKFARSKEEDPFDGHMALGGLVGLGKSFDTRIQGLLMWDQNRTTVAVSCDVGPSMNRNPGQVLSMLAGDDVAKGAGDQKCGPPDLSYPSDGSCAFNVFTVFEKPQEGSWRLSEARTALIANFSWKPAPEIQILQFRLAIAAWRPTPKPKDYVESRVLTEARNKMIPRNRSPVVPAGESAASGKSGASDAPDTGDDLIYAGYVSGKMKLGGTQVIVSGSYRQDTGVFSIRCDLGSRDLTSLATVASDPSFSSLHGGSQYGEKELQADLDGSHLPGSCPLKPELVSYSGYGSDRHLVLQLKGAQLQQLTFAATFSSGNSKWTLFDGLELAELGLWFDIQRVLEPTPVTIFKGFVYGRFLVGETVIFALVAASKEVDRRDFLVRLSASTDPSAQSNLKPATVLEDSRFASLDVPKQGDTWTLPSSLQDKPSPLEALNSASADLALAFTQIPKKAAEQGQKITYDISLEYAHASIVLDGNWQLFSDFSLRNLSMGLLIRHKKSDDKQSDSTYRSLAAEVRGIFDVGTGPGARKVDVAAIFKKDEDSKSFTARLATYSRTTDGQQQKMLDFSPNELLSIPALGGKKLSDSELASADVIPANFPVQQGGFLSAVAIECEILVEKTQQTGNEKDEWKLSRIQLWVETTKTVEIVQGSLSLLDARLALKISDLANNTQRKTEFTAETTVQIGSVIVKAGLTFAKNENAKILAFTVSVSSQDMTSAVRQLTGQELTELLPDGAPGVGEQSSMLKLGILCSTVSSGQGGGESFSLDALDIYFQAGQSWKLDPFVVTKLEAKIAWKGPAGKRKRLLEMFGEITCNSVPINVHLSHSTETQDSLPFSLGTPQGQKLRASDLATIPKMGAPTPDAAPADCPDFTSLAAASISGSFKLKQDKSWSLWSLTAFIESTKSIELLQISNDKTLSLERIGLAWEYHADPRTVSKRTVYGFLALKSSTSRALIRLWYSKTADGETYKGEYEAGDPSRTVDHGAVLQRFVSKEAVDIPKELHVPESVPMFRLTATLVKGKSVKISASGGIGWPIPFEKLDITLEEVGLDLFVQLGSPEKPGNIYNVCLTAGLKLDQFKTAKDVRVKLGIEASAGENRAVLIAQLIKSTESTNDMEQLSERLDTEKWTDVIPAGSQNIRSFDSTAPLFVYIDFISKKMLLTGSLPNSSSGLFFTSKKTTDSKRNYVLSLSTPSLGQVFGWVDENVGADFDLSPVEVSVMAYDGTVVDLLADLRECTTLNRVFVPILPAPATPPPPPATPAEAMLTLLPPTTVLKKGAWFFAGIKVSGGTGGQQMSRTFSDCVDSTSSPTVWISGSAAADTLRFDIAVNNFVVLGGALRIDGIGSYERTKKTDSQPASSSVVIQGTVELLQLTSGEQQPPTLAVTLNMQKDATTFTASAAPGAQPAKIDSPLGGMFNVSLELISLGGHAMRANGQRETQFSIKGRATLSKGNGKLAFDAEVVYSSGGVPTLVIGSLPPSTSITGIFSGIVKPDAPPSTTPGSWPDTYPDFDLSDARLWYAKQDIDYQGTKYVSGYQAEAVIKLFGNDFKVAIKLPKDRSGVTISSTLVKPIDLGFMKFSNPTLMIQSKGPVFSLSSELLFFEHEIPSITISYQSENSKPVYRGSLTLKDQKDPVIKVICRDGAWGIESWNLPDQGSFLGENGLGKLQDAIMDASKDPIEGCDCEALVDLVFKDVITTKFSFKIVAPEESGRKLFETVDGVQKLNCTIKTSFDVLALKVPLVTDIGLGNFPASISGPFALNKLDEALINTIKNLFKDIGKAILERPEDFAKITAYIVADKLTPQLVKTLLCRKADSDNVTDKATEEVEKGQTEAEDSLNDAVKQVEKAIETLEETAGGIGAAVGAAIGAVGAAAALLEGAAGLLAGLFGVGGALGSLLLASLASDERQKIQNRKDTLDKKLADVRLKAALAKAKVEQNLALTGAPELTLKTSEGLADTEVISVDWSGVLPEAIKQPASVPQSQKPVWEISIESAIPGEAVKQTIESKAMTSWTILASHFTTAGVITAQVRAIVRDDTQTFNGPLSTPARLAYYPRAQPPQSFAFSNVDSHSQKMDLLISDAVLGYQYEVIVGPLGETSVDQHIVRRLVSIDEAFLKGGSSLTIPLAKVPDPDVNIPLGLTALEARVRRCFQEQQPLRNSTWGQATNSINVLKPFGFRDFMAKNVSGTAASILLQWQQDSATDLGKIDFELIIFKDQNSTVNDSCTQSNPTSEGTRRSITLTFDGSSVPKDKMYIAIRQLTAITIPQTVSLFHFESVAVPAKLVITGRGTEDADDLAPYAVRDEHGNIVRYNISAPTIQLRNVPLSIPCHSKTPVMVQITCNDLEIYTSQPSSAGRDTLMVFHVANGDPLIPASQAPELDGSPGNPGYAGGGVRLSCTGNLVLYRGTVVLFDSTKGKAVTDFRGFQLQYRGGAGGNGQNGGDGKVGVAGSKGTRPTKGGNGGRGGNAGAAGPILDSEVVSRDILPPAFLAIDSSQFGTSGRPGKGGVGGAGGKGAAYEDDDGSWVSMPNAARGTDGADGQAFDRSTASFQKATVKYTTLTTSQEIEAVLATIAPK</sequence>
<feature type="compositionally biased region" description="Low complexity" evidence="1">
    <location>
        <begin position="2661"/>
        <end position="2671"/>
    </location>
</feature>
<comment type="caution">
    <text evidence="3">The sequence shown here is derived from an EMBL/GenBank/DDBJ whole genome shotgun (WGS) entry which is preliminary data.</text>
</comment>
<dbReference type="Proteomes" id="UP000606974">
    <property type="component" value="Unassembled WGS sequence"/>
</dbReference>
<keyword evidence="4" id="KW-1185">Reference proteome</keyword>
<dbReference type="EMBL" id="JAACFV010000107">
    <property type="protein sequence ID" value="KAF7505518.1"/>
    <property type="molecule type" value="Genomic_DNA"/>
</dbReference>
<keyword evidence="2" id="KW-1133">Transmembrane helix</keyword>
<accession>A0A8H7AAF5</accession>
<feature type="compositionally biased region" description="Gly residues" evidence="1">
    <location>
        <begin position="2645"/>
        <end position="2660"/>
    </location>
</feature>
<evidence type="ECO:0000256" key="1">
    <source>
        <dbReference type="SAM" id="MobiDB-lite"/>
    </source>
</evidence>
<feature type="region of interest" description="Disordered" evidence="1">
    <location>
        <begin position="386"/>
        <end position="409"/>
    </location>
</feature>
<evidence type="ECO:0000256" key="2">
    <source>
        <dbReference type="SAM" id="Phobius"/>
    </source>
</evidence>
<organism evidence="3 4">
    <name type="scientific">Endocarpon pusillum</name>
    <dbReference type="NCBI Taxonomy" id="364733"/>
    <lineage>
        <taxon>Eukaryota</taxon>
        <taxon>Fungi</taxon>
        <taxon>Dikarya</taxon>
        <taxon>Ascomycota</taxon>
        <taxon>Pezizomycotina</taxon>
        <taxon>Eurotiomycetes</taxon>
        <taxon>Chaetothyriomycetidae</taxon>
        <taxon>Verrucariales</taxon>
        <taxon>Verrucariaceae</taxon>
        <taxon>Endocarpon</taxon>
    </lineage>
</organism>
<evidence type="ECO:0000313" key="3">
    <source>
        <dbReference type="EMBL" id="KAF7505518.1"/>
    </source>
</evidence>
<feature type="transmembrane region" description="Helical" evidence="2">
    <location>
        <begin position="2099"/>
        <end position="2118"/>
    </location>
</feature>
<name>A0A8H7AAF5_9EURO</name>
<evidence type="ECO:0000313" key="4">
    <source>
        <dbReference type="Proteomes" id="UP000606974"/>
    </source>
</evidence>
<feature type="region of interest" description="Disordered" evidence="1">
    <location>
        <begin position="2645"/>
        <end position="2683"/>
    </location>
</feature>
<proteinExistence type="predicted"/>
<protein>
    <submittedName>
        <fullName evidence="3">Uncharacterized protein</fullName>
    </submittedName>
</protein>
<keyword evidence="2" id="KW-0472">Membrane</keyword>